<dbReference type="EMBL" id="BART01038544">
    <property type="protein sequence ID" value="GAH05999.1"/>
    <property type="molecule type" value="Genomic_DNA"/>
</dbReference>
<reference evidence="1" key="1">
    <citation type="journal article" date="2014" name="Front. Microbiol.">
        <title>High frequency of phylogenetically diverse reductive dehalogenase-homologous genes in deep subseafloor sedimentary metagenomes.</title>
        <authorList>
            <person name="Kawai M."/>
            <person name="Futagami T."/>
            <person name="Toyoda A."/>
            <person name="Takaki Y."/>
            <person name="Nishi S."/>
            <person name="Hori S."/>
            <person name="Arai W."/>
            <person name="Tsubouchi T."/>
            <person name="Morono Y."/>
            <person name="Uchiyama I."/>
            <person name="Ito T."/>
            <person name="Fujiyama A."/>
            <person name="Inagaki F."/>
            <person name="Takami H."/>
        </authorList>
    </citation>
    <scope>NUCLEOTIDE SEQUENCE</scope>
    <source>
        <strain evidence="1">Expedition CK06-06</strain>
    </source>
</reference>
<protein>
    <submittedName>
        <fullName evidence="1">Uncharacterized protein</fullName>
    </submittedName>
</protein>
<feature type="non-terminal residue" evidence="1">
    <location>
        <position position="1"/>
    </location>
</feature>
<organism evidence="1">
    <name type="scientific">marine sediment metagenome</name>
    <dbReference type="NCBI Taxonomy" id="412755"/>
    <lineage>
        <taxon>unclassified sequences</taxon>
        <taxon>metagenomes</taxon>
        <taxon>ecological metagenomes</taxon>
    </lineage>
</organism>
<name>X1DLZ9_9ZZZZ</name>
<sequence length="42" mass="5019">NKLINNKRANNKKKIKEEVKKNLLIRKSYIHQNRSIGKCLKN</sequence>
<proteinExistence type="predicted"/>
<evidence type="ECO:0000313" key="1">
    <source>
        <dbReference type="EMBL" id="GAH05999.1"/>
    </source>
</evidence>
<dbReference type="AlphaFoldDB" id="X1DLZ9"/>
<accession>X1DLZ9</accession>
<gene>
    <name evidence="1" type="ORF">S01H4_63862</name>
</gene>
<comment type="caution">
    <text evidence="1">The sequence shown here is derived from an EMBL/GenBank/DDBJ whole genome shotgun (WGS) entry which is preliminary data.</text>
</comment>